<evidence type="ECO:0000313" key="7">
    <source>
        <dbReference type="Proteomes" id="UP001159427"/>
    </source>
</evidence>
<dbReference type="SUPFAM" id="SSF57535">
    <property type="entry name" value="Complement control module/SCR domain"/>
    <property type="match status" value="1"/>
</dbReference>
<evidence type="ECO:0000259" key="5">
    <source>
        <dbReference type="PROSITE" id="PS50923"/>
    </source>
</evidence>
<dbReference type="InterPro" id="IPR035976">
    <property type="entry name" value="Sushi/SCR/CCP_sf"/>
</dbReference>
<evidence type="ECO:0000313" key="6">
    <source>
        <dbReference type="EMBL" id="CAH3152253.1"/>
    </source>
</evidence>
<name>A0ABN8PWF8_9CNID</name>
<dbReference type="EMBL" id="CALNXI010001030">
    <property type="protein sequence ID" value="CAH3152253.1"/>
    <property type="molecule type" value="Genomic_DNA"/>
</dbReference>
<evidence type="ECO:0000259" key="4">
    <source>
        <dbReference type="PROSITE" id="PS50825"/>
    </source>
</evidence>
<proteinExistence type="predicted"/>
<keyword evidence="7" id="KW-1185">Reference proteome</keyword>
<dbReference type="InterPro" id="IPR003410">
    <property type="entry name" value="HYR_dom"/>
</dbReference>
<feature type="domain" description="Sushi" evidence="5">
    <location>
        <begin position="1"/>
        <end position="48"/>
    </location>
</feature>
<keyword evidence="3" id="KW-0768">Sushi</keyword>
<sequence length="203" mass="22533">MGVYSLCTFLCPVGFTTDVTAPEKASRTRTLACQLNGEWDAQAPQCHGKRFPVPFVFEAGVHNPERATSMRSSHGVFTDQFIFRTVLKQRKAYFQNFTTLYNAILPTDVEQPTIRSCPGDIMIEAPKRQVRVNWERPIFTDNSGILVKVSSNKLSGDLYDAPGSYEVSYTASDSSGNTNNDCTFRITLKLKTCPLYSPPQGGA</sequence>
<dbReference type="InterPro" id="IPR013783">
    <property type="entry name" value="Ig-like_fold"/>
</dbReference>
<organism evidence="6 7">
    <name type="scientific">Porites evermanni</name>
    <dbReference type="NCBI Taxonomy" id="104178"/>
    <lineage>
        <taxon>Eukaryota</taxon>
        <taxon>Metazoa</taxon>
        <taxon>Cnidaria</taxon>
        <taxon>Anthozoa</taxon>
        <taxon>Hexacorallia</taxon>
        <taxon>Scleractinia</taxon>
        <taxon>Fungiina</taxon>
        <taxon>Poritidae</taxon>
        <taxon>Porites</taxon>
    </lineage>
</organism>
<dbReference type="Pfam" id="PF02494">
    <property type="entry name" value="HYR"/>
    <property type="match status" value="1"/>
</dbReference>
<evidence type="ECO:0000256" key="2">
    <source>
        <dbReference type="ARBA" id="ARBA00023157"/>
    </source>
</evidence>
<feature type="non-terminal residue" evidence="6">
    <location>
        <position position="203"/>
    </location>
</feature>
<dbReference type="PANTHER" id="PTHR24273:SF32">
    <property type="entry name" value="HYALIN"/>
    <property type="match status" value="1"/>
</dbReference>
<keyword evidence="1" id="KW-0677">Repeat</keyword>
<dbReference type="PANTHER" id="PTHR24273">
    <property type="entry name" value="FI04643P-RELATED"/>
    <property type="match status" value="1"/>
</dbReference>
<protein>
    <recommendedName>
        <fullName evidence="8">HYR domain-containing protein</fullName>
    </recommendedName>
</protein>
<evidence type="ECO:0000256" key="1">
    <source>
        <dbReference type="ARBA" id="ARBA00022737"/>
    </source>
</evidence>
<gene>
    <name evidence="6" type="ORF">PEVE_00000702</name>
</gene>
<comment type="caution">
    <text evidence="6">The sequence shown here is derived from an EMBL/GenBank/DDBJ whole genome shotgun (WGS) entry which is preliminary data.</text>
</comment>
<accession>A0ABN8PWF8</accession>
<dbReference type="Gene3D" id="2.60.40.10">
    <property type="entry name" value="Immunoglobulins"/>
    <property type="match status" value="1"/>
</dbReference>
<evidence type="ECO:0008006" key="8">
    <source>
        <dbReference type="Google" id="ProtNLM"/>
    </source>
</evidence>
<reference evidence="6 7" key="1">
    <citation type="submission" date="2022-05" db="EMBL/GenBank/DDBJ databases">
        <authorList>
            <consortium name="Genoscope - CEA"/>
            <person name="William W."/>
        </authorList>
    </citation>
    <scope>NUCLEOTIDE SEQUENCE [LARGE SCALE GENOMIC DNA]</scope>
</reference>
<dbReference type="PROSITE" id="PS50825">
    <property type="entry name" value="HYR"/>
    <property type="match status" value="1"/>
</dbReference>
<dbReference type="InterPro" id="IPR000436">
    <property type="entry name" value="Sushi_SCR_CCP_dom"/>
</dbReference>
<evidence type="ECO:0000256" key="3">
    <source>
        <dbReference type="PROSITE-ProRule" id="PRU00302"/>
    </source>
</evidence>
<keyword evidence="2" id="KW-1015">Disulfide bond</keyword>
<dbReference type="PROSITE" id="PS50923">
    <property type="entry name" value="SUSHI"/>
    <property type="match status" value="1"/>
</dbReference>
<comment type="caution">
    <text evidence="3">Lacks conserved residue(s) required for the propagation of feature annotation.</text>
</comment>
<feature type="domain" description="HYR" evidence="4">
    <location>
        <begin position="107"/>
        <end position="190"/>
    </location>
</feature>
<dbReference type="Proteomes" id="UP001159427">
    <property type="component" value="Unassembled WGS sequence"/>
</dbReference>